<evidence type="ECO:0000256" key="2">
    <source>
        <dbReference type="PIRSR" id="PIRSR637460-2"/>
    </source>
</evidence>
<feature type="region of interest" description="Disordered" evidence="3">
    <location>
        <begin position="38"/>
        <end position="76"/>
    </location>
</feature>
<feature type="disulfide bond" evidence="2">
    <location>
        <begin position="1161"/>
        <end position="1168"/>
    </location>
</feature>
<evidence type="ECO:0000259" key="5">
    <source>
        <dbReference type="Pfam" id="PF25275"/>
    </source>
</evidence>
<keyword evidence="2" id="KW-1015">Disulfide bond</keyword>
<evidence type="ECO:0000256" key="3">
    <source>
        <dbReference type="SAM" id="MobiDB-lite"/>
    </source>
</evidence>
<feature type="domain" description="Golvesin/Xly CBD-like" evidence="5">
    <location>
        <begin position="922"/>
        <end position="1018"/>
    </location>
</feature>
<dbReference type="InterPro" id="IPR033803">
    <property type="entry name" value="CBD-like_Golvesin-Xly"/>
</dbReference>
<feature type="signal peptide" evidence="4">
    <location>
        <begin position="1"/>
        <end position="38"/>
    </location>
</feature>
<feature type="disulfide bond" evidence="2">
    <location>
        <begin position="1061"/>
        <end position="1099"/>
    </location>
</feature>
<protein>
    <recommendedName>
        <fullName evidence="5">Golvesin/Xly CBD-like domain-containing protein</fullName>
    </recommendedName>
</protein>
<evidence type="ECO:0000256" key="1">
    <source>
        <dbReference type="PIRSR" id="PIRSR637460-1"/>
    </source>
</evidence>
<dbReference type="CDD" id="cd01823">
    <property type="entry name" value="SEST_like"/>
    <property type="match status" value="1"/>
</dbReference>
<feature type="disulfide bond" evidence="2">
    <location>
        <begin position="1221"/>
        <end position="1275"/>
    </location>
</feature>
<dbReference type="Proteomes" id="UP000002066">
    <property type="component" value="Chromosome"/>
</dbReference>
<feature type="region of interest" description="Disordered" evidence="3">
    <location>
        <begin position="413"/>
        <end position="459"/>
    </location>
</feature>
<feature type="compositionally biased region" description="Low complexity" evidence="3">
    <location>
        <begin position="442"/>
        <end position="454"/>
    </location>
</feature>
<feature type="chain" id="PRO_5034831077" description="Golvesin/Xly CBD-like domain-containing protein" evidence="4">
    <location>
        <begin position="39"/>
        <end position="1348"/>
    </location>
</feature>
<gene>
    <name evidence="6" type="ordered locus">Sfla_4777</name>
</gene>
<keyword evidence="4" id="KW-0732">Signal</keyword>
<reference evidence="6 7" key="1">
    <citation type="submission" date="2011-01" db="EMBL/GenBank/DDBJ databases">
        <title>Complete sequence of chromosome of Streptomyces flavogriseus ATCC 33331.</title>
        <authorList>
            <consortium name="US DOE Joint Genome Institute"/>
            <person name="Lucas S."/>
            <person name="Copeland A."/>
            <person name="Lapidus A."/>
            <person name="Cheng J.-F."/>
            <person name="Goodwin L."/>
            <person name="Pitluck S."/>
            <person name="Davenport K."/>
            <person name="Detter J.C."/>
            <person name="Han C."/>
            <person name="Tapia R."/>
            <person name="Land M."/>
            <person name="Hauser L."/>
            <person name="Kyrpides N."/>
            <person name="Ivanova N."/>
            <person name="Ovchinnikova G."/>
            <person name="Pagani I."/>
            <person name="Brumm P."/>
            <person name="Mead D."/>
            <person name="Woyke T."/>
        </authorList>
    </citation>
    <scope>NUCLEOTIDE SEQUENCE [LARGE SCALE GENOMIC DNA]</scope>
    <source>
        <strain evidence="7">ATCC 33331 / IAF-45CD</strain>
    </source>
</reference>
<dbReference type="PANTHER" id="PTHR37981">
    <property type="entry name" value="LIPASE 2"/>
    <property type="match status" value="1"/>
</dbReference>
<proteinExistence type="predicted"/>
<dbReference type="GO" id="GO:0004806">
    <property type="term" value="F:triacylglycerol lipase activity"/>
    <property type="evidence" value="ECO:0007669"/>
    <property type="project" value="TreeGrafter"/>
</dbReference>
<dbReference type="SUPFAM" id="SSF52266">
    <property type="entry name" value="SGNH hydrolase"/>
    <property type="match status" value="1"/>
</dbReference>
<evidence type="ECO:0000313" key="6">
    <source>
        <dbReference type="EMBL" id="ADW06178.1"/>
    </source>
</evidence>
<feature type="compositionally biased region" description="Gly residues" evidence="3">
    <location>
        <begin position="52"/>
        <end position="61"/>
    </location>
</feature>
<dbReference type="OrthoDB" id="5503950at2"/>
<organism evidence="6 7">
    <name type="scientific">Streptomyces pratensis (strain ATCC 33331 / IAF-45CD)</name>
    <dbReference type="NCBI Taxonomy" id="591167"/>
    <lineage>
        <taxon>Bacteria</taxon>
        <taxon>Bacillati</taxon>
        <taxon>Actinomycetota</taxon>
        <taxon>Actinomycetes</taxon>
        <taxon>Kitasatosporales</taxon>
        <taxon>Streptomycetaceae</taxon>
        <taxon>Streptomyces</taxon>
    </lineage>
</organism>
<evidence type="ECO:0000313" key="7">
    <source>
        <dbReference type="Proteomes" id="UP000002066"/>
    </source>
</evidence>
<dbReference type="KEGG" id="sfa:Sfla_4777"/>
<dbReference type="GO" id="GO:0019433">
    <property type="term" value="P:triglyceride catabolic process"/>
    <property type="evidence" value="ECO:0007669"/>
    <property type="project" value="TreeGrafter"/>
</dbReference>
<dbReference type="SUPFAM" id="SSF63829">
    <property type="entry name" value="Calcium-dependent phosphotriesterase"/>
    <property type="match status" value="1"/>
</dbReference>
<accession>A0A8D3WJD2</accession>
<evidence type="ECO:0000256" key="4">
    <source>
        <dbReference type="SAM" id="SignalP"/>
    </source>
</evidence>
<dbReference type="Gene3D" id="3.40.50.1110">
    <property type="entry name" value="SGNH hydrolase"/>
    <property type="match status" value="1"/>
</dbReference>
<feature type="active site" evidence="1">
    <location>
        <position position="1295"/>
    </location>
</feature>
<dbReference type="InterPro" id="IPR023346">
    <property type="entry name" value="Lysozyme-like_dom_sf"/>
</dbReference>
<dbReference type="PANTHER" id="PTHR37981:SF1">
    <property type="entry name" value="SGNH HYDROLASE-TYPE ESTERASE DOMAIN-CONTAINING PROTEIN"/>
    <property type="match status" value="1"/>
</dbReference>
<dbReference type="Pfam" id="PF25275">
    <property type="entry name" value="Golvesin_C"/>
    <property type="match status" value="1"/>
</dbReference>
<dbReference type="InterPro" id="IPR036514">
    <property type="entry name" value="SGNH_hydro_sf"/>
</dbReference>
<name>A0A8D3WJD2_STRFA</name>
<dbReference type="EMBL" id="CP002475">
    <property type="protein sequence ID" value="ADW06178.1"/>
    <property type="molecule type" value="Genomic_DNA"/>
</dbReference>
<feature type="active site" description="Nucleophile" evidence="1">
    <location>
        <position position="1035"/>
    </location>
</feature>
<dbReference type="InterPro" id="IPR037460">
    <property type="entry name" value="SEST-like"/>
</dbReference>
<dbReference type="SUPFAM" id="SSF53955">
    <property type="entry name" value="Lysozyme-like"/>
    <property type="match status" value="1"/>
</dbReference>
<sequence>MRARPKAGRRHRGRAVRTAVVLSTAAALIAALPVGANAAPEPKAPSGAAQGWTGGKTGSGGSTRQPALPEEQRDAVLGKSYTTSDDLAWSTSGDATGFHLLTAARADGYAWRTAATLAEPGFEADSWIGNVCVTGSGKRAVVAYAPRTFTNDQQLMSRGAFTAVVELATGKVTKLPFQASLAYFSPGCGTDETAVFSQFADDRSARNETRVVRVDAATGKAAEPLALAGQVTSAVPYGDDVVAADGNRLVRIDGKGARSTVALTRRIPFQLKADRDGGLVYLDRPAVSPSARTKAAAAEDGAVMRVDATAVKSGKGAPSKLATGTLAKMDLTSSADGTVMVTGETRQAVSALPAAVRRPAGAPKDAHASTDGKVLVTAAGWSGDGKNPARAGDTGAERTAMIDLKDLGTGRTAALETRPGGAPHQDAGQKLSPSLEGVGSTAAGKRSASLAAAGDPHNPVEAERTCAVARGDVRQQAFQPTPRQVEWAVDQAISNNLNKLVSRPANWKDTGVGSYAPQQLFPLKSLTGGGQIPAQVMLGITAQESNMWQATRYAVPGVTANSLIGNYYGTKYNSDGQIPDPWAIDWSESDCGYGITQVTDNMRASDTGWSSLQQKAVAVDYTANIAAGVNILIEKWNQTKAGGMTIANGDPKYLESWFFALWAYNSGFYPEADASKNKGKWGLGFTNNPANPLWKANRTPFLENASGTDDYSHAAHPQDWPYQEKVLGWAARPISALFKPGDMQAGYRPAWWTTIGDRTALKPPESLFCTSANECDPSKIGPNDSNDPGMGACTRSDLYCWWNKSIPATTWKNCAAGVCGNAIHRFDNTYPEQPDENSYAPRCSGGVPSDALVVDDVPSGIRPSGSANRCPSAVSSAGSFEFTFADSGGFYPGKIDLHQIGAGYSNHFWFTHSRKTGTTDANRLNTTGTWKLGKALNGWSRVMVHIPDHGAHTQQAKYEIDTGSGSFTRTRYVNQKIKANTWVSLGVYNMSGTPRVRLGSQTADGDGSEDVAWDAVAFQPLPAKPKHIVAVLGDSYTSGEGAGDYSPESDADHGTDRWNACRRSDNAWSRKVVLPGTSTPLGQLSDDWSSTAELGFVACSGAMTRNVWNSPFDAGSQSFGEGQFKEINQVNSGVLTPETTLVMLTLGGNDGGGFTNAMMDCAGIGTNCNEDPNFLPKYKGIVDQTMIPNLSSTLSDIALKAPNAQIVLMGYPELLSRTVKCAGSLYYMMPEVAALAELVNHADSQQEKLVGQLKTGGMKIAYANPVDAFVGHAGCDDPEWINKIVIGPNGDGDFHQGDPVTKVSGSCTADWLPEGCLSRESFHPKSDGTTGYANVMKSRLTALGYTGS</sequence>